<reference evidence="1 2" key="1">
    <citation type="submission" date="2021-02" db="EMBL/GenBank/DDBJ databases">
        <title>Streptomyces spirodelae sp. nov., isolated from duckweed.</title>
        <authorList>
            <person name="Saimee Y."/>
            <person name="Duangmal K."/>
        </authorList>
    </citation>
    <scope>NUCLEOTIDE SEQUENCE [LARGE SCALE GENOMIC DNA]</scope>
    <source>
        <strain evidence="1 2">DSM 42105</strain>
    </source>
</reference>
<gene>
    <name evidence="1" type="ORF">JW613_09325</name>
</gene>
<dbReference type="Gene3D" id="2.30.320.10">
    <property type="entry name" value="YwqG-like"/>
    <property type="match status" value="1"/>
</dbReference>
<organism evidence="1 2">
    <name type="scientific">Streptomyces smyrnaeus</name>
    <dbReference type="NCBI Taxonomy" id="1387713"/>
    <lineage>
        <taxon>Bacteria</taxon>
        <taxon>Bacillati</taxon>
        <taxon>Actinomycetota</taxon>
        <taxon>Actinomycetes</taxon>
        <taxon>Kitasatosporales</taxon>
        <taxon>Streptomycetaceae</taxon>
        <taxon>Streptomyces</taxon>
    </lineage>
</organism>
<protein>
    <submittedName>
        <fullName evidence="1">DUF1963 domain-containing protein</fullName>
    </submittedName>
</protein>
<evidence type="ECO:0000313" key="2">
    <source>
        <dbReference type="Proteomes" id="UP000721954"/>
    </source>
</evidence>
<dbReference type="InterPro" id="IPR035948">
    <property type="entry name" value="YwqG-like_sf"/>
</dbReference>
<dbReference type="Proteomes" id="UP000721954">
    <property type="component" value="Unassembled WGS sequence"/>
</dbReference>
<keyword evidence="2" id="KW-1185">Reference proteome</keyword>
<sequence length="259" mass="28274">MLDDWNTDRVNRFRAEAASRGLPTDEVDTWIRRALPGVYWASGGDGPVSARLGGAPLLPVDAPDPSFPFVASVDCALLPPGAAGLPLPSDGHLLFFADPDPGFTGPVSDAVRHVSAHTPTAARADTGHEPFAPQEMCTTWHHLSPPDPESFAEARWEEPDDEQYELADELQSAWTHVGGSWPVWTFALGGHPIVINDDPLVLARDSEPEAEDADEWVLLATWRCDADVAELDLGVISWLIRRQDLASLRFDRVYGHVGM</sequence>
<dbReference type="InterPro" id="IPR015315">
    <property type="entry name" value="DUF1963"/>
</dbReference>
<dbReference type="RefSeq" id="WP_209210226.1">
    <property type="nucleotide sequence ID" value="NZ_JAFFZM010000004.1"/>
</dbReference>
<dbReference type="Pfam" id="PF09234">
    <property type="entry name" value="DUF1963"/>
    <property type="match status" value="1"/>
</dbReference>
<dbReference type="EMBL" id="JAFFZM010000004">
    <property type="protein sequence ID" value="MBO8198505.1"/>
    <property type="molecule type" value="Genomic_DNA"/>
</dbReference>
<proteinExistence type="predicted"/>
<dbReference type="SUPFAM" id="SSF103032">
    <property type="entry name" value="Hypothetical protein YwqG"/>
    <property type="match status" value="1"/>
</dbReference>
<evidence type="ECO:0000313" key="1">
    <source>
        <dbReference type="EMBL" id="MBO8198505.1"/>
    </source>
</evidence>
<dbReference type="GeneID" id="96258805"/>
<name>A0ABS3XT77_9ACTN</name>
<accession>A0ABS3XT77</accession>
<comment type="caution">
    <text evidence="1">The sequence shown here is derived from an EMBL/GenBank/DDBJ whole genome shotgun (WGS) entry which is preliminary data.</text>
</comment>